<keyword evidence="5 14" id="KW-0418">Kinase</keyword>
<comment type="caution">
    <text evidence="14">The sequence shown here is derived from an EMBL/GenBank/DDBJ whole genome shotgun (WGS) entry which is preliminary data.</text>
</comment>
<evidence type="ECO:0000256" key="2">
    <source>
        <dbReference type="ARBA" id="ARBA00022527"/>
    </source>
</evidence>
<dbReference type="SMART" id="SM00740">
    <property type="entry name" value="PASTA"/>
    <property type="match status" value="3"/>
</dbReference>
<dbReference type="InterPro" id="IPR005543">
    <property type="entry name" value="PASTA_dom"/>
</dbReference>
<evidence type="ECO:0000259" key="12">
    <source>
        <dbReference type="PROSITE" id="PS50011"/>
    </source>
</evidence>
<feature type="binding site" evidence="9">
    <location>
        <position position="39"/>
    </location>
    <ligand>
        <name>ATP</name>
        <dbReference type="ChEBI" id="CHEBI:30616"/>
    </ligand>
</feature>
<dbReference type="SUPFAM" id="SSF56112">
    <property type="entry name" value="Protein kinase-like (PK-like)"/>
    <property type="match status" value="1"/>
</dbReference>
<evidence type="ECO:0000256" key="10">
    <source>
        <dbReference type="SAM" id="MobiDB-lite"/>
    </source>
</evidence>
<dbReference type="NCBIfam" id="NF033483">
    <property type="entry name" value="PknB_PASTA_kin"/>
    <property type="match status" value="1"/>
</dbReference>
<dbReference type="PANTHER" id="PTHR43289:SF34">
    <property type="entry name" value="SERINE_THREONINE-PROTEIN KINASE YBDM-RELATED"/>
    <property type="match status" value="1"/>
</dbReference>
<dbReference type="PROSITE" id="PS51178">
    <property type="entry name" value="PASTA"/>
    <property type="match status" value="3"/>
</dbReference>
<dbReference type="GO" id="GO:0016301">
    <property type="term" value="F:kinase activity"/>
    <property type="evidence" value="ECO:0007669"/>
    <property type="project" value="UniProtKB-KW"/>
</dbReference>
<evidence type="ECO:0000313" key="14">
    <source>
        <dbReference type="EMBL" id="MFC7149024.1"/>
    </source>
</evidence>
<reference evidence="15" key="1">
    <citation type="journal article" date="2019" name="Int. J. Syst. Evol. Microbiol.">
        <title>The Global Catalogue of Microorganisms (GCM) 10K type strain sequencing project: providing services to taxonomists for standard genome sequencing and annotation.</title>
        <authorList>
            <consortium name="The Broad Institute Genomics Platform"/>
            <consortium name="The Broad Institute Genome Sequencing Center for Infectious Disease"/>
            <person name="Wu L."/>
            <person name="Ma J."/>
        </authorList>
    </citation>
    <scope>NUCLEOTIDE SEQUENCE [LARGE SCALE GENOMIC DNA]</scope>
    <source>
        <strain evidence="15">KCTC 12907</strain>
    </source>
</reference>
<keyword evidence="11" id="KW-0472">Membrane</keyword>
<dbReference type="SMART" id="SM00220">
    <property type="entry name" value="S_TKc"/>
    <property type="match status" value="1"/>
</dbReference>
<dbReference type="InterPro" id="IPR008271">
    <property type="entry name" value="Ser/Thr_kinase_AS"/>
</dbReference>
<keyword evidence="11" id="KW-0812">Transmembrane</keyword>
<evidence type="ECO:0000256" key="9">
    <source>
        <dbReference type="PROSITE-ProRule" id="PRU10141"/>
    </source>
</evidence>
<dbReference type="PROSITE" id="PS00108">
    <property type="entry name" value="PROTEIN_KINASE_ST"/>
    <property type="match status" value="1"/>
</dbReference>
<dbReference type="Pfam" id="PF00069">
    <property type="entry name" value="Pkinase"/>
    <property type="match status" value="1"/>
</dbReference>
<dbReference type="Proteomes" id="UP001596378">
    <property type="component" value="Unassembled WGS sequence"/>
</dbReference>
<dbReference type="EMBL" id="JBHTAI010000006">
    <property type="protein sequence ID" value="MFC7149024.1"/>
    <property type="molecule type" value="Genomic_DNA"/>
</dbReference>
<evidence type="ECO:0000256" key="8">
    <source>
        <dbReference type="ARBA" id="ARBA00048679"/>
    </source>
</evidence>
<keyword evidence="15" id="KW-1185">Reference proteome</keyword>
<evidence type="ECO:0000256" key="7">
    <source>
        <dbReference type="ARBA" id="ARBA00047899"/>
    </source>
</evidence>
<name>A0ABW2FAI9_9BACL</name>
<keyword evidence="2" id="KW-0723">Serine/threonine-protein kinase</keyword>
<dbReference type="Gene3D" id="3.30.10.20">
    <property type="match status" value="3"/>
</dbReference>
<feature type="domain" description="PASTA" evidence="13">
    <location>
        <begin position="503"/>
        <end position="571"/>
    </location>
</feature>
<keyword evidence="4 9" id="KW-0547">Nucleotide-binding</keyword>
<evidence type="ECO:0000313" key="15">
    <source>
        <dbReference type="Proteomes" id="UP001596378"/>
    </source>
</evidence>
<dbReference type="InterPro" id="IPR011009">
    <property type="entry name" value="Kinase-like_dom_sf"/>
</dbReference>
<evidence type="ECO:0000256" key="3">
    <source>
        <dbReference type="ARBA" id="ARBA00022679"/>
    </source>
</evidence>
<dbReference type="Pfam" id="PF03793">
    <property type="entry name" value="PASTA"/>
    <property type="match status" value="3"/>
</dbReference>
<dbReference type="Gene3D" id="2.60.40.2560">
    <property type="match status" value="1"/>
</dbReference>
<dbReference type="EC" id="2.7.11.1" evidence="1"/>
<proteinExistence type="predicted"/>
<feature type="domain" description="PASTA" evidence="13">
    <location>
        <begin position="431"/>
        <end position="502"/>
    </location>
</feature>
<dbReference type="PROSITE" id="PS00107">
    <property type="entry name" value="PROTEIN_KINASE_ATP"/>
    <property type="match status" value="1"/>
</dbReference>
<dbReference type="PANTHER" id="PTHR43289">
    <property type="entry name" value="MITOGEN-ACTIVATED PROTEIN KINASE KINASE KINASE 20-RELATED"/>
    <property type="match status" value="1"/>
</dbReference>
<evidence type="ECO:0000256" key="11">
    <source>
        <dbReference type="SAM" id="Phobius"/>
    </source>
</evidence>
<dbReference type="CDD" id="cd06577">
    <property type="entry name" value="PASTA_pknB"/>
    <property type="match status" value="3"/>
</dbReference>
<dbReference type="InterPro" id="IPR017441">
    <property type="entry name" value="Protein_kinase_ATP_BS"/>
</dbReference>
<dbReference type="InterPro" id="IPR000719">
    <property type="entry name" value="Prot_kinase_dom"/>
</dbReference>
<gene>
    <name evidence="14" type="primary">pknB</name>
    <name evidence="14" type="ORF">ACFQMJ_10835</name>
</gene>
<feature type="region of interest" description="Disordered" evidence="10">
    <location>
        <begin position="653"/>
        <end position="696"/>
    </location>
</feature>
<feature type="compositionally biased region" description="Acidic residues" evidence="10">
    <location>
        <begin position="671"/>
        <end position="696"/>
    </location>
</feature>
<dbReference type="Gene3D" id="3.30.200.20">
    <property type="entry name" value="Phosphorylase Kinase, domain 1"/>
    <property type="match status" value="1"/>
</dbReference>
<keyword evidence="3" id="KW-0808">Transferase</keyword>
<evidence type="ECO:0000256" key="6">
    <source>
        <dbReference type="ARBA" id="ARBA00022840"/>
    </source>
</evidence>
<feature type="domain" description="Protein kinase" evidence="12">
    <location>
        <begin position="10"/>
        <end position="270"/>
    </location>
</feature>
<feature type="domain" description="PASTA" evidence="13">
    <location>
        <begin position="361"/>
        <end position="430"/>
    </location>
</feature>
<feature type="transmembrane region" description="Helical" evidence="11">
    <location>
        <begin position="333"/>
        <end position="354"/>
    </location>
</feature>
<comment type="catalytic activity">
    <reaction evidence="8">
        <text>L-seryl-[protein] + ATP = O-phospho-L-seryl-[protein] + ADP + H(+)</text>
        <dbReference type="Rhea" id="RHEA:17989"/>
        <dbReference type="Rhea" id="RHEA-COMP:9863"/>
        <dbReference type="Rhea" id="RHEA-COMP:11604"/>
        <dbReference type="ChEBI" id="CHEBI:15378"/>
        <dbReference type="ChEBI" id="CHEBI:29999"/>
        <dbReference type="ChEBI" id="CHEBI:30616"/>
        <dbReference type="ChEBI" id="CHEBI:83421"/>
        <dbReference type="ChEBI" id="CHEBI:456216"/>
        <dbReference type="EC" id="2.7.11.1"/>
    </reaction>
</comment>
<comment type="catalytic activity">
    <reaction evidence="7">
        <text>L-threonyl-[protein] + ATP = O-phospho-L-threonyl-[protein] + ADP + H(+)</text>
        <dbReference type="Rhea" id="RHEA:46608"/>
        <dbReference type="Rhea" id="RHEA-COMP:11060"/>
        <dbReference type="Rhea" id="RHEA-COMP:11605"/>
        <dbReference type="ChEBI" id="CHEBI:15378"/>
        <dbReference type="ChEBI" id="CHEBI:30013"/>
        <dbReference type="ChEBI" id="CHEBI:30616"/>
        <dbReference type="ChEBI" id="CHEBI:61977"/>
        <dbReference type="ChEBI" id="CHEBI:456216"/>
        <dbReference type="EC" id="2.7.11.1"/>
    </reaction>
</comment>
<dbReference type="RefSeq" id="WP_378053850.1">
    <property type="nucleotide sequence ID" value="NZ_JBHMDN010000079.1"/>
</dbReference>
<dbReference type="PROSITE" id="PS50011">
    <property type="entry name" value="PROTEIN_KINASE_DOM"/>
    <property type="match status" value="1"/>
</dbReference>
<dbReference type="Gene3D" id="1.10.510.10">
    <property type="entry name" value="Transferase(Phosphotransferase) domain 1"/>
    <property type="match status" value="1"/>
</dbReference>
<evidence type="ECO:0000256" key="4">
    <source>
        <dbReference type="ARBA" id="ARBA00022741"/>
    </source>
</evidence>
<evidence type="ECO:0000256" key="1">
    <source>
        <dbReference type="ARBA" id="ARBA00012513"/>
    </source>
</evidence>
<keyword evidence="11" id="KW-1133">Transmembrane helix</keyword>
<organism evidence="14 15">
    <name type="scientific">Cohnella cellulosilytica</name>
    <dbReference type="NCBI Taxonomy" id="986710"/>
    <lineage>
        <taxon>Bacteria</taxon>
        <taxon>Bacillati</taxon>
        <taxon>Bacillota</taxon>
        <taxon>Bacilli</taxon>
        <taxon>Bacillales</taxon>
        <taxon>Paenibacillaceae</taxon>
        <taxon>Cohnella</taxon>
    </lineage>
</organism>
<evidence type="ECO:0000256" key="5">
    <source>
        <dbReference type="ARBA" id="ARBA00022777"/>
    </source>
</evidence>
<sequence length="696" mass="77127">MIGHTLGGRYELLARVGGGGMALVYKARDLLLNRFVAVKVLRQQFTHDDDFVKRFRREAQAAASLSHPNIVSIYDVGQVDDTHYIVMEFVDGANLNEIIRERAPLQAEEAVRIAVEICDALEHAHHNQIIHRDIKPHNILIGNNGRVKVTDFGIARAVTSSTITQTGSVIGSVHYFSPEHAKGVATGEKSDLYSLGIVLYQMLTGRLPFLGESPISVALKHLQEPFEQPRLVNPYIPQSVENIILRAMRKNPQERYQSAKEMQRDLETCMRPDRLNEPARHYESDEEDERDKTKVVPAIRPDMRNTIEAPSVKASSAEERWNEDEADGRKRKWVLPTVLGVIAVVLIGVLIWAVSLLKDVTNDDVPVPDVIGKEEMEAVEILTAAGFQIMDPTVYKEVEDEEDDGRVIDQSKKKDTVAKEGSPIQLTVGKAKELPLMPSFVGQQYDTAVAQLQAMGVNANNIIPSEKYNESEPGTILDQIPAAEAKFDPTSATTKITLVISKGEEAFPMPDLIGKTEAEAKAMIERQDLVLQEVYREPSYSTPKDEVFKQFPANKDEMVTPKTKVQIWVSSGYPVDALEKKLTVTVSPAVEGQPSDIKIVYSDATGDNIESVSKRISSTTSFPVTLVLSPDKTGLITIMRDGNFWRSEPVYYDDSHIPATTSPDPDPGSSGEEDPPSESPSEEVTDNGFQEDTEGQ</sequence>
<dbReference type="CDD" id="cd14014">
    <property type="entry name" value="STKc_PknB_like"/>
    <property type="match status" value="1"/>
</dbReference>
<keyword evidence="6 9" id="KW-0067">ATP-binding</keyword>
<evidence type="ECO:0000259" key="13">
    <source>
        <dbReference type="PROSITE" id="PS51178"/>
    </source>
</evidence>
<accession>A0ABW2FAI9</accession>
<protein>
    <recommendedName>
        <fullName evidence="1">non-specific serine/threonine protein kinase</fullName>
        <ecNumber evidence="1">2.7.11.1</ecNumber>
    </recommendedName>
</protein>